<dbReference type="Proteomes" id="UP000076837">
    <property type="component" value="Unassembled WGS sequence"/>
</dbReference>
<dbReference type="OrthoDB" id="3692888at2759"/>
<feature type="region of interest" description="Disordered" evidence="2">
    <location>
        <begin position="173"/>
        <end position="223"/>
    </location>
</feature>
<feature type="compositionally biased region" description="Basic residues" evidence="2">
    <location>
        <begin position="131"/>
        <end position="144"/>
    </location>
</feature>
<reference evidence="3 4" key="1">
    <citation type="journal article" date="2016" name="Sci. Rep.">
        <title>Draft genome sequencing and secretome analysis of fungal phytopathogen Ascochyta rabiei provides insight into the necrotrophic effector repertoire.</title>
        <authorList>
            <person name="Verma S."/>
            <person name="Gazara R.K."/>
            <person name="Nizam S."/>
            <person name="Parween S."/>
            <person name="Chattopadhyay D."/>
            <person name="Verma P.K."/>
        </authorList>
    </citation>
    <scope>NUCLEOTIDE SEQUENCE [LARGE SCALE GENOMIC DNA]</scope>
    <source>
        <strain evidence="3 4">ArDII</strain>
    </source>
</reference>
<feature type="coiled-coil region" evidence="1">
    <location>
        <begin position="272"/>
        <end position="299"/>
    </location>
</feature>
<keyword evidence="1" id="KW-0175">Coiled coil</keyword>
<dbReference type="EMBL" id="JYNV01000212">
    <property type="protein sequence ID" value="KZM22662.1"/>
    <property type="molecule type" value="Genomic_DNA"/>
</dbReference>
<evidence type="ECO:0000256" key="2">
    <source>
        <dbReference type="SAM" id="MobiDB-lite"/>
    </source>
</evidence>
<evidence type="ECO:0000313" key="3">
    <source>
        <dbReference type="EMBL" id="KZM22662.1"/>
    </source>
</evidence>
<feature type="compositionally biased region" description="Polar residues" evidence="2">
    <location>
        <begin position="428"/>
        <end position="438"/>
    </location>
</feature>
<accession>A0A163CSH5</accession>
<keyword evidence="4" id="KW-1185">Reference proteome</keyword>
<feature type="region of interest" description="Disordered" evidence="2">
    <location>
        <begin position="129"/>
        <end position="151"/>
    </location>
</feature>
<feature type="coiled-coil region" evidence="1">
    <location>
        <begin position="378"/>
        <end position="412"/>
    </location>
</feature>
<comment type="caution">
    <text evidence="3">The sequence shown here is derived from an EMBL/GenBank/DDBJ whole genome shotgun (WGS) entry which is preliminary data.</text>
</comment>
<name>A0A163CSH5_DIDRA</name>
<evidence type="ECO:0000256" key="1">
    <source>
        <dbReference type="SAM" id="Coils"/>
    </source>
</evidence>
<proteinExistence type="predicted"/>
<feature type="region of interest" description="Disordered" evidence="2">
    <location>
        <begin position="420"/>
        <end position="441"/>
    </location>
</feature>
<protein>
    <submittedName>
        <fullName evidence="3">Nucleic acid binding</fullName>
    </submittedName>
</protein>
<evidence type="ECO:0000313" key="4">
    <source>
        <dbReference type="Proteomes" id="UP000076837"/>
    </source>
</evidence>
<gene>
    <name evidence="3" type="ORF">ST47_g6163</name>
</gene>
<sequence>MPIGNSLETKKKAFRLDLSRLMPHTCTTAEPIRSSYQERSPSLLQRLGNIDLFKDLLFNREKVYQSLRAVSPVGTSASKEEEGVRQSYGAENKASRTVVRSIEPKVERGNSSEYSSMLAYLNSANMVVSRPRVRPSRKAPAKAKSKQEPSPIITRKRSSLVTNKTERALRVRKTAAKANSGRRANGRGASATEAFLISDDDNNDDFIQPRRESRTDSLTPPRQMVKVDSVSGEDDLTPPPTCSNHLGNELVCMGRRHTKELEQIRQQLFASEAKAKLIREDIERRAAELQRRHSITSDKQMADLNEMLEAERCRSGDTSWKCHHLHRELEAAGNRLVGEAELIRERDEYKRLYTEEQDVNTKLTHNLTEKEGEAAHVATAAAEDRQQLAAQREKLQQQVARLKDENAALKAVCSLQIAERSDDRSVSPVPSQSSITSHTEQRLANVRKTYVTVKRRYDSLRAVAINLSTTTRSWDYRNLGELGHYLRQMRAVLDESGQKSQTGDLGGSVAKVE</sequence>
<organism evidence="3 4">
    <name type="scientific">Didymella rabiei</name>
    <name type="common">Chickpea ascochyta blight fungus</name>
    <name type="synonym">Mycosphaerella rabiei</name>
    <dbReference type="NCBI Taxonomy" id="5454"/>
    <lineage>
        <taxon>Eukaryota</taxon>
        <taxon>Fungi</taxon>
        <taxon>Dikarya</taxon>
        <taxon>Ascomycota</taxon>
        <taxon>Pezizomycotina</taxon>
        <taxon>Dothideomycetes</taxon>
        <taxon>Pleosporomycetidae</taxon>
        <taxon>Pleosporales</taxon>
        <taxon>Pleosporineae</taxon>
        <taxon>Didymellaceae</taxon>
        <taxon>Ascochyta</taxon>
    </lineage>
</organism>
<dbReference type="AlphaFoldDB" id="A0A163CSH5"/>